<dbReference type="GO" id="GO:0046872">
    <property type="term" value="F:metal ion binding"/>
    <property type="evidence" value="ECO:0007669"/>
    <property type="project" value="UniProtKB-KW"/>
</dbReference>
<evidence type="ECO:0000313" key="11">
    <source>
        <dbReference type="EMBL" id="SDO21289.1"/>
    </source>
</evidence>
<proteinExistence type="inferred from homology"/>
<evidence type="ECO:0000256" key="1">
    <source>
        <dbReference type="ARBA" id="ARBA00001946"/>
    </source>
</evidence>
<dbReference type="SUPFAM" id="SSF55811">
    <property type="entry name" value="Nudix"/>
    <property type="match status" value="1"/>
</dbReference>
<evidence type="ECO:0000256" key="3">
    <source>
        <dbReference type="ARBA" id="ARBA00009595"/>
    </source>
</evidence>
<dbReference type="PANTHER" id="PTHR42904:SF6">
    <property type="entry name" value="NAD-CAPPED RNA HYDROLASE NUDT12"/>
    <property type="match status" value="1"/>
</dbReference>
<dbReference type="PROSITE" id="PS00893">
    <property type="entry name" value="NUDIX_BOX"/>
    <property type="match status" value="1"/>
</dbReference>
<dbReference type="Gene3D" id="3.90.79.10">
    <property type="entry name" value="Nucleoside Triphosphate Pyrophosphohydrolase"/>
    <property type="match status" value="1"/>
</dbReference>
<dbReference type="PROSITE" id="PS51462">
    <property type="entry name" value="NUDIX"/>
    <property type="match status" value="1"/>
</dbReference>
<dbReference type="NCBIfam" id="NF001299">
    <property type="entry name" value="PRK00241.1"/>
    <property type="match status" value="1"/>
</dbReference>
<keyword evidence="6" id="KW-0378">Hydrolase</keyword>
<dbReference type="GO" id="GO:0035529">
    <property type="term" value="F:NADH pyrophosphatase activity"/>
    <property type="evidence" value="ECO:0007669"/>
    <property type="project" value="TreeGrafter"/>
</dbReference>
<comment type="similarity">
    <text evidence="3">Belongs to the Nudix hydrolase family. NudC subfamily.</text>
</comment>
<dbReference type="EMBL" id="LT629710">
    <property type="protein sequence ID" value="SDO21289.1"/>
    <property type="molecule type" value="Genomic_DNA"/>
</dbReference>
<dbReference type="GO" id="GO:0006742">
    <property type="term" value="P:NADP+ catabolic process"/>
    <property type="evidence" value="ECO:0007669"/>
    <property type="project" value="TreeGrafter"/>
</dbReference>
<evidence type="ECO:0000256" key="7">
    <source>
        <dbReference type="ARBA" id="ARBA00022842"/>
    </source>
</evidence>
<keyword evidence="7" id="KW-0460">Magnesium</keyword>
<evidence type="ECO:0000256" key="9">
    <source>
        <dbReference type="ARBA" id="ARBA00023679"/>
    </source>
</evidence>
<dbReference type="PANTHER" id="PTHR42904">
    <property type="entry name" value="NUDIX HYDROLASE, NUDC SUBFAMILY"/>
    <property type="match status" value="1"/>
</dbReference>
<evidence type="ECO:0000256" key="5">
    <source>
        <dbReference type="ARBA" id="ARBA00022723"/>
    </source>
</evidence>
<protein>
    <recommendedName>
        <fullName evidence="4">NAD(+) diphosphatase</fullName>
        <ecNumber evidence="4">3.6.1.22</ecNumber>
    </recommendedName>
</protein>
<dbReference type="InterPro" id="IPR015797">
    <property type="entry name" value="NUDIX_hydrolase-like_dom_sf"/>
</dbReference>
<dbReference type="InterPro" id="IPR049734">
    <property type="entry name" value="NudC-like_C"/>
</dbReference>
<evidence type="ECO:0000256" key="2">
    <source>
        <dbReference type="ARBA" id="ARBA00001947"/>
    </source>
</evidence>
<evidence type="ECO:0000256" key="8">
    <source>
        <dbReference type="ARBA" id="ARBA00023027"/>
    </source>
</evidence>
<feature type="domain" description="Nudix hydrolase" evidence="10">
    <location>
        <begin position="181"/>
        <end position="306"/>
    </location>
</feature>
<dbReference type="GO" id="GO:0019677">
    <property type="term" value="P:NAD+ catabolic process"/>
    <property type="evidence" value="ECO:0007669"/>
    <property type="project" value="TreeGrafter"/>
</dbReference>
<keyword evidence="5" id="KW-0479">Metal-binding</keyword>
<comment type="cofactor">
    <cofactor evidence="1">
        <name>Mg(2+)</name>
        <dbReference type="ChEBI" id="CHEBI:18420"/>
    </cofactor>
</comment>
<dbReference type="AlphaFoldDB" id="A0A1H0HQ85"/>
<dbReference type="GO" id="GO:0005829">
    <property type="term" value="C:cytosol"/>
    <property type="evidence" value="ECO:0007669"/>
    <property type="project" value="TreeGrafter"/>
</dbReference>
<dbReference type="InterPro" id="IPR015376">
    <property type="entry name" value="Znr_NADH_PPase"/>
</dbReference>
<sequence length="322" mass="34158">MRTEPVLAGGTHGFPIAMPVLSRASADRSEDLRDPARTVAAWPQARMITMDENGRTPIREVDGRVALDHRPATDFGDVPPAEAVLLGTVADPESGPVDYWAVAGEVSVGGELWSFAGQPDPSTLREVGGLLSDTDAGLMTAAVAVLNWHRAGGFCPRCGEPSAPETAGWSRICSNGHQEFPRTDPAVIVLVHDGADRMVLARQPSWPPGRVSVLAGFTEAGESLEGTVTREIGEEIGVTVTDIGYLGSQPWPFPRSLMVGFAARAEVGAALNPRVDEIEAAHWVDRATVRRMLANGGSSDGFILPPGISIARRMVEGWAALD</sequence>
<dbReference type="Pfam" id="PF00293">
    <property type="entry name" value="NUDIX"/>
    <property type="match status" value="1"/>
</dbReference>
<gene>
    <name evidence="11" type="ORF">SAMN04515671_0165</name>
</gene>
<dbReference type="Pfam" id="PF09297">
    <property type="entry name" value="Zn_ribbon_NUD"/>
    <property type="match status" value="1"/>
</dbReference>
<accession>A0A1H0HQ85</accession>
<dbReference type="Proteomes" id="UP000198741">
    <property type="component" value="Chromosome I"/>
</dbReference>
<organism evidence="11 12">
    <name type="scientific">Nakamurella panacisegetis</name>
    <dbReference type="NCBI Taxonomy" id="1090615"/>
    <lineage>
        <taxon>Bacteria</taxon>
        <taxon>Bacillati</taxon>
        <taxon>Actinomycetota</taxon>
        <taxon>Actinomycetes</taxon>
        <taxon>Nakamurellales</taxon>
        <taxon>Nakamurellaceae</taxon>
        <taxon>Nakamurella</taxon>
    </lineage>
</organism>
<keyword evidence="12" id="KW-1185">Reference proteome</keyword>
<dbReference type="InterPro" id="IPR050241">
    <property type="entry name" value="NAD-cap_RNA_hydrolase_NudC"/>
</dbReference>
<dbReference type="EC" id="3.6.1.22" evidence="4"/>
<comment type="cofactor">
    <cofactor evidence="2">
        <name>Zn(2+)</name>
        <dbReference type="ChEBI" id="CHEBI:29105"/>
    </cofactor>
</comment>
<dbReference type="InterPro" id="IPR020084">
    <property type="entry name" value="NUDIX_hydrolase_CS"/>
</dbReference>
<evidence type="ECO:0000259" key="10">
    <source>
        <dbReference type="PROSITE" id="PS51462"/>
    </source>
</evidence>
<evidence type="ECO:0000313" key="12">
    <source>
        <dbReference type="Proteomes" id="UP000198741"/>
    </source>
</evidence>
<keyword evidence="8" id="KW-0520">NAD</keyword>
<evidence type="ECO:0000256" key="6">
    <source>
        <dbReference type="ARBA" id="ARBA00022801"/>
    </source>
</evidence>
<evidence type="ECO:0000256" key="4">
    <source>
        <dbReference type="ARBA" id="ARBA00012381"/>
    </source>
</evidence>
<dbReference type="STRING" id="1090615.SAMN04515671_0165"/>
<name>A0A1H0HQ85_9ACTN</name>
<dbReference type="InterPro" id="IPR000086">
    <property type="entry name" value="NUDIX_hydrolase_dom"/>
</dbReference>
<reference evidence="11 12" key="1">
    <citation type="submission" date="2016-10" db="EMBL/GenBank/DDBJ databases">
        <authorList>
            <person name="de Groot N.N."/>
        </authorList>
    </citation>
    <scope>NUCLEOTIDE SEQUENCE [LARGE SCALE GENOMIC DNA]</scope>
    <source>
        <strain evidence="12">P4-7,KCTC 19426,CECT 7604</strain>
    </source>
</reference>
<dbReference type="Gene3D" id="3.90.79.20">
    <property type="match status" value="1"/>
</dbReference>
<comment type="catalytic activity">
    <reaction evidence="9">
        <text>a 5'-end NAD(+)-phospho-ribonucleoside in mRNA + H2O = a 5'-end phospho-adenosine-phospho-ribonucleoside in mRNA + beta-nicotinamide D-ribonucleotide + 2 H(+)</text>
        <dbReference type="Rhea" id="RHEA:60876"/>
        <dbReference type="Rhea" id="RHEA-COMP:15698"/>
        <dbReference type="Rhea" id="RHEA-COMP:15719"/>
        <dbReference type="ChEBI" id="CHEBI:14649"/>
        <dbReference type="ChEBI" id="CHEBI:15377"/>
        <dbReference type="ChEBI" id="CHEBI:15378"/>
        <dbReference type="ChEBI" id="CHEBI:144029"/>
        <dbReference type="ChEBI" id="CHEBI:144051"/>
    </reaction>
    <physiologicalReaction direction="left-to-right" evidence="9">
        <dbReference type="Rhea" id="RHEA:60877"/>
    </physiologicalReaction>
</comment>
<dbReference type="CDD" id="cd03429">
    <property type="entry name" value="NUDIX_NADH_pyrophosphatase_Nudt13"/>
    <property type="match status" value="1"/>
</dbReference>